<protein>
    <recommendedName>
        <fullName evidence="5">poly(A)-specific ribonuclease</fullName>
        <ecNumber evidence="5">3.1.13.4</ecNumber>
    </recommendedName>
</protein>
<dbReference type="EC" id="3.1.13.4" evidence="5"/>
<keyword evidence="6" id="KW-0963">Cytoplasm</keyword>
<keyword evidence="10" id="KW-0269">Exonuclease</keyword>
<evidence type="ECO:0000256" key="8">
    <source>
        <dbReference type="ARBA" id="ARBA00022723"/>
    </source>
</evidence>
<comment type="catalytic activity">
    <reaction evidence="1">
        <text>Exonucleolytic cleavage of poly(A) to 5'-AMP.</text>
        <dbReference type="EC" id="3.1.13.4"/>
    </reaction>
</comment>
<dbReference type="Proteomes" id="UP001162131">
    <property type="component" value="Unassembled WGS sequence"/>
</dbReference>
<accession>A0AAU9JT56</accession>
<feature type="compositionally biased region" description="Basic residues" evidence="15">
    <location>
        <begin position="10"/>
        <end position="20"/>
    </location>
</feature>
<comment type="subcellular location">
    <subcellularLocation>
        <location evidence="3">Cytoplasm</location>
    </subcellularLocation>
    <subcellularLocation>
        <location evidence="2">Nucleus</location>
    </subcellularLocation>
</comment>
<dbReference type="PANTHER" id="PTHR10797">
    <property type="entry name" value="CCR4-NOT TRANSCRIPTION COMPLEX SUBUNIT"/>
    <property type="match status" value="1"/>
</dbReference>
<evidence type="ECO:0000313" key="17">
    <source>
        <dbReference type="Proteomes" id="UP001162131"/>
    </source>
</evidence>
<keyword evidence="12" id="KW-0805">Transcription regulation</keyword>
<evidence type="ECO:0000256" key="14">
    <source>
        <dbReference type="ARBA" id="ARBA00023242"/>
    </source>
</evidence>
<evidence type="ECO:0000256" key="12">
    <source>
        <dbReference type="ARBA" id="ARBA00023015"/>
    </source>
</evidence>
<evidence type="ECO:0000256" key="11">
    <source>
        <dbReference type="ARBA" id="ARBA00022884"/>
    </source>
</evidence>
<dbReference type="GO" id="GO:0004535">
    <property type="term" value="F:poly(A)-specific ribonuclease activity"/>
    <property type="evidence" value="ECO:0007669"/>
    <property type="project" value="UniProtKB-EC"/>
</dbReference>
<evidence type="ECO:0000256" key="5">
    <source>
        <dbReference type="ARBA" id="ARBA00012161"/>
    </source>
</evidence>
<feature type="region of interest" description="Disordered" evidence="15">
    <location>
        <begin position="1"/>
        <end position="20"/>
    </location>
</feature>
<evidence type="ECO:0000256" key="9">
    <source>
        <dbReference type="ARBA" id="ARBA00022801"/>
    </source>
</evidence>
<evidence type="ECO:0000256" key="7">
    <source>
        <dbReference type="ARBA" id="ARBA00022722"/>
    </source>
</evidence>
<reference evidence="16" key="1">
    <citation type="submission" date="2021-09" db="EMBL/GenBank/DDBJ databases">
        <authorList>
            <consortium name="AG Swart"/>
            <person name="Singh M."/>
            <person name="Singh A."/>
            <person name="Seah K."/>
            <person name="Emmerich C."/>
        </authorList>
    </citation>
    <scope>NUCLEOTIDE SEQUENCE</scope>
    <source>
        <strain evidence="16">ATCC30299</strain>
    </source>
</reference>
<evidence type="ECO:0000256" key="4">
    <source>
        <dbReference type="ARBA" id="ARBA00008372"/>
    </source>
</evidence>
<dbReference type="GO" id="GO:0046872">
    <property type="term" value="F:metal ion binding"/>
    <property type="evidence" value="ECO:0007669"/>
    <property type="project" value="UniProtKB-KW"/>
</dbReference>
<organism evidence="16 17">
    <name type="scientific">Blepharisma stoltei</name>
    <dbReference type="NCBI Taxonomy" id="1481888"/>
    <lineage>
        <taxon>Eukaryota</taxon>
        <taxon>Sar</taxon>
        <taxon>Alveolata</taxon>
        <taxon>Ciliophora</taxon>
        <taxon>Postciliodesmatophora</taxon>
        <taxon>Heterotrichea</taxon>
        <taxon>Heterotrichida</taxon>
        <taxon>Blepharismidae</taxon>
        <taxon>Blepharisma</taxon>
    </lineage>
</organism>
<dbReference type="AlphaFoldDB" id="A0AAU9JT56"/>
<evidence type="ECO:0000256" key="13">
    <source>
        <dbReference type="ARBA" id="ARBA00023163"/>
    </source>
</evidence>
<dbReference type="InterPro" id="IPR012337">
    <property type="entry name" value="RNaseH-like_sf"/>
</dbReference>
<dbReference type="InterPro" id="IPR006941">
    <property type="entry name" value="RNase_CAF1"/>
</dbReference>
<dbReference type="GO" id="GO:0005737">
    <property type="term" value="C:cytoplasm"/>
    <property type="evidence" value="ECO:0007669"/>
    <property type="project" value="UniProtKB-SubCell"/>
</dbReference>
<evidence type="ECO:0000256" key="15">
    <source>
        <dbReference type="SAM" id="MobiDB-lite"/>
    </source>
</evidence>
<evidence type="ECO:0000313" key="16">
    <source>
        <dbReference type="EMBL" id="CAG9327712.1"/>
    </source>
</evidence>
<keyword evidence="8" id="KW-0479">Metal-binding</keyword>
<dbReference type="InterPro" id="IPR039637">
    <property type="entry name" value="CNOT7/CNOT8/Pop2"/>
</dbReference>
<keyword evidence="11" id="KW-0694">RNA-binding</keyword>
<evidence type="ECO:0000256" key="6">
    <source>
        <dbReference type="ARBA" id="ARBA00022490"/>
    </source>
</evidence>
<dbReference type="EMBL" id="CAJZBQ010000044">
    <property type="protein sequence ID" value="CAG9327712.1"/>
    <property type="molecule type" value="Genomic_DNA"/>
</dbReference>
<dbReference type="GO" id="GO:0003723">
    <property type="term" value="F:RNA binding"/>
    <property type="evidence" value="ECO:0007669"/>
    <property type="project" value="UniProtKB-KW"/>
</dbReference>
<keyword evidence="17" id="KW-1185">Reference proteome</keyword>
<keyword evidence="9" id="KW-0378">Hydrolase</keyword>
<evidence type="ECO:0000256" key="2">
    <source>
        <dbReference type="ARBA" id="ARBA00004123"/>
    </source>
</evidence>
<comment type="similarity">
    <text evidence="4">Belongs to the CAF1 family.</text>
</comment>
<keyword evidence="14" id="KW-0539">Nucleus</keyword>
<dbReference type="InterPro" id="IPR036397">
    <property type="entry name" value="RNaseH_sf"/>
</dbReference>
<evidence type="ECO:0000256" key="1">
    <source>
        <dbReference type="ARBA" id="ARBA00001663"/>
    </source>
</evidence>
<evidence type="ECO:0000256" key="3">
    <source>
        <dbReference type="ARBA" id="ARBA00004496"/>
    </source>
</evidence>
<comment type="caution">
    <text evidence="16">The sequence shown here is derived from an EMBL/GenBank/DDBJ whole genome shotgun (WGS) entry which is preliminary data.</text>
</comment>
<dbReference type="SUPFAM" id="SSF53098">
    <property type="entry name" value="Ribonuclease H-like"/>
    <property type="match status" value="1"/>
</dbReference>
<gene>
    <name evidence="16" type="ORF">BSTOLATCC_MIC44340</name>
</gene>
<name>A0AAU9JT56_9CILI</name>
<sequence length="340" mass="39410">MNSNKEKNNSHKRVHKKLQSKRQQIKTQIFNLKWLYDFNNKIYFTKMLNVNMSLLNPSTPAFEPLSFKFIPPQQNESMIKNVWKHNLKSEILIISNLLENYPYVAMDTEFPGIIVKAQGELRDIQYQNIRHNVDRLKLIQVGITLSDGQGNFPSGICTWQFNFDFDLSSDAYSEDSIQLLRQSGIDFDKHATDGISHFEFAEFFTVSGLCLNEDISYLTFHSGYDFAYLLKTVTNQKLPETQDEFYKQLSLYFPVFFDIKFMVQGIDKYRGGLSRIAEEVGVRRFGRMHQAGSDSLVTLETFFTIKNEEFSEVSLEKYANTICGLAPNSQNQEFSPSFAR</sequence>
<evidence type="ECO:0000256" key="10">
    <source>
        <dbReference type="ARBA" id="ARBA00022839"/>
    </source>
</evidence>
<dbReference type="Gene3D" id="3.30.420.10">
    <property type="entry name" value="Ribonuclease H-like superfamily/Ribonuclease H"/>
    <property type="match status" value="1"/>
</dbReference>
<keyword evidence="13" id="KW-0804">Transcription</keyword>
<dbReference type="Pfam" id="PF04857">
    <property type="entry name" value="CAF1"/>
    <property type="match status" value="1"/>
</dbReference>
<dbReference type="GO" id="GO:0030014">
    <property type="term" value="C:CCR4-NOT complex"/>
    <property type="evidence" value="ECO:0007669"/>
    <property type="project" value="InterPro"/>
</dbReference>
<keyword evidence="7" id="KW-0540">Nuclease</keyword>
<proteinExistence type="inferred from homology"/>
<dbReference type="GO" id="GO:0005634">
    <property type="term" value="C:nucleus"/>
    <property type="evidence" value="ECO:0007669"/>
    <property type="project" value="UniProtKB-SubCell"/>
</dbReference>